<dbReference type="EMBL" id="PJEX01000258">
    <property type="protein sequence ID" value="TKW52155.1"/>
    <property type="molecule type" value="Genomic_DNA"/>
</dbReference>
<dbReference type="SUPFAM" id="SSF53335">
    <property type="entry name" value="S-adenosyl-L-methionine-dependent methyltransferases"/>
    <property type="match status" value="1"/>
</dbReference>
<dbReference type="PANTHER" id="PTHR44942">
    <property type="entry name" value="METHYLTRANSF_11 DOMAIN-CONTAINING PROTEIN"/>
    <property type="match status" value="1"/>
</dbReference>
<feature type="domain" description="Methyltransferase type 12" evidence="3">
    <location>
        <begin position="61"/>
        <end position="170"/>
    </location>
</feature>
<dbReference type="OrthoDB" id="10027013at2759"/>
<keyword evidence="1" id="KW-0489">Methyltransferase</keyword>
<accession>A0A4U6X9M7</accession>
<dbReference type="AlphaFoldDB" id="A0A4U6X9M7"/>
<dbReference type="Pfam" id="PF08242">
    <property type="entry name" value="Methyltransf_12"/>
    <property type="match status" value="1"/>
</dbReference>
<dbReference type="InterPro" id="IPR051052">
    <property type="entry name" value="Diverse_substrate_MTase"/>
</dbReference>
<proteinExistence type="predicted"/>
<evidence type="ECO:0000256" key="2">
    <source>
        <dbReference type="ARBA" id="ARBA00022679"/>
    </source>
</evidence>
<comment type="caution">
    <text evidence="4">The sequence shown here is derived from an EMBL/GenBank/DDBJ whole genome shotgun (WGS) entry which is preliminary data.</text>
</comment>
<dbReference type="PANTHER" id="PTHR44942:SF4">
    <property type="entry name" value="METHYLTRANSFERASE TYPE 11 DOMAIN-CONTAINING PROTEIN"/>
    <property type="match status" value="1"/>
</dbReference>
<evidence type="ECO:0000259" key="3">
    <source>
        <dbReference type="Pfam" id="PF08242"/>
    </source>
</evidence>
<dbReference type="Gene3D" id="3.40.50.150">
    <property type="entry name" value="Vaccinia Virus protein VP39"/>
    <property type="match status" value="1"/>
</dbReference>
<evidence type="ECO:0000256" key="1">
    <source>
        <dbReference type="ARBA" id="ARBA00022603"/>
    </source>
</evidence>
<gene>
    <name evidence="4" type="ORF">CTA1_8586</name>
</gene>
<dbReference type="Proteomes" id="UP000310108">
    <property type="component" value="Unassembled WGS sequence"/>
</dbReference>
<evidence type="ECO:0000313" key="5">
    <source>
        <dbReference type="Proteomes" id="UP000310108"/>
    </source>
</evidence>
<organism evidence="4 5">
    <name type="scientific">Colletotrichum tanaceti</name>
    <dbReference type="NCBI Taxonomy" id="1306861"/>
    <lineage>
        <taxon>Eukaryota</taxon>
        <taxon>Fungi</taxon>
        <taxon>Dikarya</taxon>
        <taxon>Ascomycota</taxon>
        <taxon>Pezizomycotina</taxon>
        <taxon>Sordariomycetes</taxon>
        <taxon>Hypocreomycetidae</taxon>
        <taxon>Glomerellales</taxon>
        <taxon>Glomerellaceae</taxon>
        <taxon>Colletotrichum</taxon>
        <taxon>Colletotrichum destructivum species complex</taxon>
    </lineage>
</organism>
<keyword evidence="5" id="KW-1185">Reference proteome</keyword>
<dbReference type="InterPro" id="IPR029063">
    <property type="entry name" value="SAM-dependent_MTases_sf"/>
</dbReference>
<protein>
    <recommendedName>
        <fullName evidence="3">Methyltransferase type 12 domain-containing protein</fullName>
    </recommendedName>
</protein>
<dbReference type="GO" id="GO:0032259">
    <property type="term" value="P:methylation"/>
    <property type="evidence" value="ECO:0007669"/>
    <property type="project" value="UniProtKB-KW"/>
</dbReference>
<dbReference type="STRING" id="1306861.A0A4U6X9M7"/>
<keyword evidence="2" id="KW-0808">Transferase</keyword>
<reference evidence="4 5" key="1">
    <citation type="journal article" date="2019" name="PLoS ONE">
        <title>Comparative genome analysis indicates high evolutionary potential of pathogenicity genes in Colletotrichum tanaceti.</title>
        <authorList>
            <person name="Lelwala R.V."/>
            <person name="Korhonen P.K."/>
            <person name="Young N.D."/>
            <person name="Scott J.B."/>
            <person name="Ades P.A."/>
            <person name="Gasser R.B."/>
            <person name="Taylor P.W.J."/>
        </authorList>
    </citation>
    <scope>NUCLEOTIDE SEQUENCE [LARGE SCALE GENOMIC DNA]</scope>
    <source>
        <strain evidence="4">BRIP57314</strain>
    </source>
</reference>
<dbReference type="InterPro" id="IPR013217">
    <property type="entry name" value="Methyltransf_12"/>
</dbReference>
<sequence>MSAPITAPRPDVGHPAAAAAAATAAIAKEAKHYIAHRPPYPESMWELWTNYHQGPLVSVHDIGAGSGNGAEGLLRHASPPPKHVVLTEPQEVNIKDCVARLSSSSSRARFPGTSFAYRQCRGEDPWSPPAGLEDHCHHVDLVMACESLHWTALEPTLDNIAASLREGGTFAAVLYGPFPAITNSAPAHAAFKAFLADHAARLLRRGWMNEDWKRAARQMFHGMECVGLRDEVWEDVKRIAVNCGRDGWYARDYEPLEGTADPVGHLGACERVALDDSEDWRLSASVEWLKQSLASMRFGFTEESWASPHWRAIEDEVGADGALDLEWQVQMILARRRGRDGGSQDGVVRCS</sequence>
<name>A0A4U6X9M7_9PEZI</name>
<evidence type="ECO:0000313" key="4">
    <source>
        <dbReference type="EMBL" id="TKW52155.1"/>
    </source>
</evidence>
<dbReference type="GO" id="GO:0008168">
    <property type="term" value="F:methyltransferase activity"/>
    <property type="evidence" value="ECO:0007669"/>
    <property type="project" value="UniProtKB-KW"/>
</dbReference>